<evidence type="ECO:0000313" key="1">
    <source>
        <dbReference type="EMBL" id="OAM42861.1"/>
    </source>
</evidence>
<keyword evidence="2" id="KW-1185">Reference proteome</keyword>
<name>A0A1B6VZ55_9NEIS</name>
<protein>
    <recommendedName>
        <fullName evidence="3">Entericidin</fullName>
    </recommendedName>
</protein>
<dbReference type="PROSITE" id="PS51257">
    <property type="entry name" value="PROKAR_LIPOPROTEIN"/>
    <property type="match status" value="1"/>
</dbReference>
<proteinExistence type="predicted"/>
<sequence>MKHLLILAITAIGLSACSSTWHGVKEDTANNIDHTREAVRKGSNAVGCGISNVGEKIENATE</sequence>
<reference evidence="2" key="1">
    <citation type="submission" date="2016-05" db="EMBL/GenBank/DDBJ databases">
        <title>Draft genome of Corynebacterium afermentans subsp. afermentans LCDC 88199T.</title>
        <authorList>
            <person name="Bernier A.-M."/>
            <person name="Bernard K."/>
        </authorList>
    </citation>
    <scope>NUCLEOTIDE SEQUENCE [LARGE SCALE GENOMIC DNA]</scope>
    <source>
        <strain evidence="2">NML130454</strain>
    </source>
</reference>
<organism evidence="1 2">
    <name type="scientific">Eikenella halliae</name>
    <dbReference type="NCBI Taxonomy" id="1795832"/>
    <lineage>
        <taxon>Bacteria</taxon>
        <taxon>Pseudomonadati</taxon>
        <taxon>Pseudomonadota</taxon>
        <taxon>Betaproteobacteria</taxon>
        <taxon>Neisseriales</taxon>
        <taxon>Neisseriaceae</taxon>
        <taxon>Eikenella</taxon>
    </lineage>
</organism>
<gene>
    <name evidence="1" type="ORF">A7Q00_06240</name>
</gene>
<dbReference type="Proteomes" id="UP000077726">
    <property type="component" value="Unassembled WGS sequence"/>
</dbReference>
<dbReference type="OrthoDB" id="8607008at2"/>
<dbReference type="AlphaFoldDB" id="A0A1B6VZ55"/>
<evidence type="ECO:0000313" key="2">
    <source>
        <dbReference type="Proteomes" id="UP000077726"/>
    </source>
</evidence>
<dbReference type="RefSeq" id="WP_064089745.1">
    <property type="nucleotide sequence ID" value="NZ_LXSQ01000016.1"/>
</dbReference>
<accession>A0A1B6VZ55</accession>
<dbReference type="EMBL" id="LXSQ01000016">
    <property type="protein sequence ID" value="OAM42861.1"/>
    <property type="molecule type" value="Genomic_DNA"/>
</dbReference>
<dbReference type="STRING" id="1795832.A7Q00_06240"/>
<evidence type="ECO:0008006" key="3">
    <source>
        <dbReference type="Google" id="ProtNLM"/>
    </source>
</evidence>
<comment type="caution">
    <text evidence="1">The sequence shown here is derived from an EMBL/GenBank/DDBJ whole genome shotgun (WGS) entry which is preliminary data.</text>
</comment>